<evidence type="ECO:0000259" key="7">
    <source>
        <dbReference type="Pfam" id="PF01895"/>
    </source>
</evidence>
<evidence type="ECO:0000313" key="9">
    <source>
        <dbReference type="Proteomes" id="UP000190121"/>
    </source>
</evidence>
<dbReference type="NCBIfam" id="NF037997">
    <property type="entry name" value="Na_Pi_symport"/>
    <property type="match status" value="1"/>
</dbReference>
<dbReference type="AlphaFoldDB" id="A0A1T4N4A6"/>
<dbReference type="Gene3D" id="1.20.58.220">
    <property type="entry name" value="Phosphate transport system protein phou homolog 2, domain 2"/>
    <property type="match status" value="1"/>
</dbReference>
<dbReference type="Pfam" id="PF01895">
    <property type="entry name" value="PhoU"/>
    <property type="match status" value="2"/>
</dbReference>
<keyword evidence="9" id="KW-1185">Reference proteome</keyword>
<gene>
    <name evidence="8" type="ORF">SAMN02745171_00991</name>
</gene>
<dbReference type="RefSeq" id="WP_078736918.1">
    <property type="nucleotide sequence ID" value="NZ_FUXE01000009.1"/>
</dbReference>
<dbReference type="STRING" id="29524.SAMN02745171_00991"/>
<feature type="transmembrane region" description="Helical" evidence="6">
    <location>
        <begin position="135"/>
        <end position="155"/>
    </location>
</feature>
<dbReference type="InterPro" id="IPR038078">
    <property type="entry name" value="PhoU-like_sf"/>
</dbReference>
<protein>
    <submittedName>
        <fullName evidence="8">Phosphate:Na+ symporter</fullName>
    </submittedName>
</protein>
<name>A0A1T4N4A6_9PORP</name>
<evidence type="ECO:0000256" key="2">
    <source>
        <dbReference type="ARBA" id="ARBA00022475"/>
    </source>
</evidence>
<feature type="transmembrane region" description="Helical" evidence="6">
    <location>
        <begin position="6"/>
        <end position="25"/>
    </location>
</feature>
<keyword evidence="2" id="KW-1003">Cell membrane</keyword>
<dbReference type="EMBL" id="FUXE01000009">
    <property type="protein sequence ID" value="SJZ74052.1"/>
    <property type="molecule type" value="Genomic_DNA"/>
</dbReference>
<dbReference type="NCBIfam" id="TIGR00704">
    <property type="entry name" value="NaPi_cotrn_rel"/>
    <property type="match status" value="1"/>
</dbReference>
<dbReference type="InterPro" id="IPR004633">
    <property type="entry name" value="NaPi_cotrn-rel/YqeW-like"/>
</dbReference>
<feature type="transmembrane region" description="Helical" evidence="6">
    <location>
        <begin position="339"/>
        <end position="363"/>
    </location>
</feature>
<feature type="domain" description="PhoU" evidence="7">
    <location>
        <begin position="515"/>
        <end position="600"/>
    </location>
</feature>
<evidence type="ECO:0000256" key="4">
    <source>
        <dbReference type="ARBA" id="ARBA00022989"/>
    </source>
</evidence>
<comment type="subcellular location">
    <subcellularLocation>
        <location evidence="1">Cell membrane</location>
        <topology evidence="1">Multi-pass membrane protein</topology>
    </subcellularLocation>
</comment>
<feature type="transmembrane region" description="Helical" evidence="6">
    <location>
        <begin position="175"/>
        <end position="200"/>
    </location>
</feature>
<keyword evidence="4 6" id="KW-1133">Transmembrane helix</keyword>
<dbReference type="InterPro" id="IPR003841">
    <property type="entry name" value="Na/Pi_transpt"/>
</dbReference>
<keyword evidence="3 6" id="KW-0812">Transmembrane</keyword>
<reference evidence="9" key="1">
    <citation type="submission" date="2017-02" db="EMBL/GenBank/DDBJ databases">
        <authorList>
            <person name="Varghese N."/>
            <person name="Submissions S."/>
        </authorList>
    </citation>
    <scope>NUCLEOTIDE SEQUENCE [LARGE SCALE GENOMIC DNA]</scope>
    <source>
        <strain evidence="9">ATCC 51356</strain>
    </source>
</reference>
<sequence length="606" mass="67387">MEYGILDLIRLIGSLGLFLYGMKIMSEGLQKVAGDRMRGVLSAMTSNRFLGVFTGIFVTALVQSSSATTLMTVSFVNAGLLNLAQSISVIMGANIGTTVTAWIISLLGFKVDISAFAVPLFAAAIPLIFSKRTKWNSWGEFVIGFSLLFLGLQFLKSSMPDLQGNPEALAFLQKYTNMGFVSVLIFLFIGAIMTVVVQSSSATVAITLIMCSKGWIPFEMATAMILGENIGTTITANLAALNANVVAKRTAFSHFLFNVLGVIWILCVFFPFTNFVADVVAKGGTDPRSLFSYIGELSNTYSPADLALITSDAPLTNAGLQAVQKQLLSMAGSISVGLALFHTIFNVANVLVMVWFVNVYVYICERVIRPRRSQTEETPETHLRFISSRMLSTSELSLLQVHKEIASYGRRALDMLEMDKTLIVTKDKEEFEQVFNRIEKFENICDRIEVEIVNYLNKLSDGDLSSETKEEVRIMMRVATEIESLGDTSFNIARTLKKQSLNGCVFSPQLEENLLHLHEIVLRSAQYMVEVLEMSSPSIDAVHKAYNIENEIDHKRDLLKAKNMQDLDNHVYPYQESVYYLDVIDEYEHFGDYALNVVQAVAEKKV</sequence>
<keyword evidence="5 6" id="KW-0472">Membrane</keyword>
<feature type="transmembrane region" description="Helical" evidence="6">
    <location>
        <begin position="46"/>
        <end position="63"/>
    </location>
</feature>
<evidence type="ECO:0000256" key="3">
    <source>
        <dbReference type="ARBA" id="ARBA00022692"/>
    </source>
</evidence>
<proteinExistence type="predicted"/>
<organism evidence="8 9">
    <name type="scientific">Porphyromonas circumdentaria</name>
    <dbReference type="NCBI Taxonomy" id="29524"/>
    <lineage>
        <taxon>Bacteria</taxon>
        <taxon>Pseudomonadati</taxon>
        <taxon>Bacteroidota</taxon>
        <taxon>Bacteroidia</taxon>
        <taxon>Bacteroidales</taxon>
        <taxon>Porphyromonadaceae</taxon>
        <taxon>Porphyromonas</taxon>
    </lineage>
</organism>
<dbReference type="InterPro" id="IPR026022">
    <property type="entry name" value="PhoU_dom"/>
</dbReference>
<evidence type="ECO:0000256" key="1">
    <source>
        <dbReference type="ARBA" id="ARBA00004651"/>
    </source>
</evidence>
<feature type="domain" description="PhoU" evidence="7">
    <location>
        <begin position="407"/>
        <end position="494"/>
    </location>
</feature>
<dbReference type="GO" id="GO:0005886">
    <property type="term" value="C:plasma membrane"/>
    <property type="evidence" value="ECO:0007669"/>
    <property type="project" value="UniProtKB-SubCell"/>
</dbReference>
<feature type="transmembrane region" description="Helical" evidence="6">
    <location>
        <begin position="83"/>
        <end position="104"/>
    </location>
</feature>
<dbReference type="PANTHER" id="PTHR10010:SF46">
    <property type="entry name" value="SODIUM-DEPENDENT PHOSPHATE TRANSPORT PROTEIN 2B"/>
    <property type="match status" value="1"/>
</dbReference>
<dbReference type="Pfam" id="PF02690">
    <property type="entry name" value="Na_Pi_cotrans"/>
    <property type="match status" value="2"/>
</dbReference>
<dbReference type="GO" id="GO:0044341">
    <property type="term" value="P:sodium-dependent phosphate transport"/>
    <property type="evidence" value="ECO:0007669"/>
    <property type="project" value="InterPro"/>
</dbReference>
<accession>A0A1T4N4A6</accession>
<feature type="transmembrane region" description="Helical" evidence="6">
    <location>
        <begin position="255"/>
        <end position="277"/>
    </location>
</feature>
<evidence type="ECO:0000256" key="5">
    <source>
        <dbReference type="ARBA" id="ARBA00023136"/>
    </source>
</evidence>
<evidence type="ECO:0000256" key="6">
    <source>
        <dbReference type="SAM" id="Phobius"/>
    </source>
</evidence>
<dbReference type="GO" id="GO:0005436">
    <property type="term" value="F:sodium:phosphate symporter activity"/>
    <property type="evidence" value="ECO:0007669"/>
    <property type="project" value="InterPro"/>
</dbReference>
<dbReference type="Proteomes" id="UP000190121">
    <property type="component" value="Unassembled WGS sequence"/>
</dbReference>
<evidence type="ECO:0000313" key="8">
    <source>
        <dbReference type="EMBL" id="SJZ74052.1"/>
    </source>
</evidence>
<dbReference type="PANTHER" id="PTHR10010">
    <property type="entry name" value="SOLUTE CARRIER FAMILY 34 SODIUM PHOSPHATE , MEMBER 2-RELATED"/>
    <property type="match status" value="1"/>
</dbReference>
<dbReference type="SUPFAM" id="SSF109755">
    <property type="entry name" value="PhoU-like"/>
    <property type="match status" value="1"/>
</dbReference>
<dbReference type="OrthoDB" id="9763003at2"/>